<dbReference type="OrthoDB" id="10628438at2759"/>
<sequence length="257" mass="27832">MRLCQRRTRWAQAPIVSRGAGTPVLLGGGPVDNEAEATAVVDWDACCGCVGEPLLRHDLTFGSDGLSCHADPSALEVKGLSVGKEKRPLFAIAVESHPAVLPSSVADLGGVRHAHAAPGFHLGVGRRAARLAISRDAAMTPACHYAVAFARPLALRPHRCGPDDSLGGQAAPHIRKDFVLVRRLTRDAGLTSLRAGAQAGKLHRLATQQQRSRVWHRPSSGHRVGSSIKPEAPEQQHAEVRRWRKRARHKRKQRRVS</sequence>
<feature type="compositionally biased region" description="Basic and acidic residues" evidence="1">
    <location>
        <begin position="231"/>
        <end position="241"/>
    </location>
</feature>
<feature type="compositionally biased region" description="Basic residues" evidence="1">
    <location>
        <begin position="242"/>
        <end position="257"/>
    </location>
</feature>
<protein>
    <submittedName>
        <fullName evidence="2">Uncharacterized protein</fullName>
    </submittedName>
</protein>
<proteinExistence type="predicted"/>
<dbReference type="AlphaFoldDB" id="A0A1Q9CQC6"/>
<evidence type="ECO:0000256" key="1">
    <source>
        <dbReference type="SAM" id="MobiDB-lite"/>
    </source>
</evidence>
<keyword evidence="3" id="KW-1185">Reference proteome</keyword>
<reference evidence="2 3" key="1">
    <citation type="submission" date="2016-02" db="EMBL/GenBank/DDBJ databases">
        <title>Genome analysis of coral dinoflagellate symbionts highlights evolutionary adaptations to a symbiotic lifestyle.</title>
        <authorList>
            <person name="Aranda M."/>
            <person name="Li Y."/>
            <person name="Liew Y.J."/>
            <person name="Baumgarten S."/>
            <person name="Simakov O."/>
            <person name="Wilson M."/>
            <person name="Piel J."/>
            <person name="Ashoor H."/>
            <person name="Bougouffa S."/>
            <person name="Bajic V.B."/>
            <person name="Ryu T."/>
            <person name="Ravasi T."/>
            <person name="Bayer T."/>
            <person name="Micklem G."/>
            <person name="Kim H."/>
            <person name="Bhak J."/>
            <person name="Lajeunesse T.C."/>
            <person name="Voolstra C.R."/>
        </authorList>
    </citation>
    <scope>NUCLEOTIDE SEQUENCE [LARGE SCALE GENOMIC DNA]</scope>
    <source>
        <strain evidence="2 3">CCMP2467</strain>
    </source>
</reference>
<gene>
    <name evidence="2" type="ORF">AK812_SmicGene33909</name>
</gene>
<dbReference type="Proteomes" id="UP000186817">
    <property type="component" value="Unassembled WGS sequence"/>
</dbReference>
<accession>A0A1Q9CQC6</accession>
<evidence type="ECO:0000313" key="2">
    <source>
        <dbReference type="EMBL" id="OLP85138.1"/>
    </source>
</evidence>
<dbReference type="EMBL" id="LSRX01000994">
    <property type="protein sequence ID" value="OLP85138.1"/>
    <property type="molecule type" value="Genomic_DNA"/>
</dbReference>
<organism evidence="2 3">
    <name type="scientific">Symbiodinium microadriaticum</name>
    <name type="common">Dinoflagellate</name>
    <name type="synonym">Zooxanthella microadriatica</name>
    <dbReference type="NCBI Taxonomy" id="2951"/>
    <lineage>
        <taxon>Eukaryota</taxon>
        <taxon>Sar</taxon>
        <taxon>Alveolata</taxon>
        <taxon>Dinophyceae</taxon>
        <taxon>Suessiales</taxon>
        <taxon>Symbiodiniaceae</taxon>
        <taxon>Symbiodinium</taxon>
    </lineage>
</organism>
<feature type="region of interest" description="Disordered" evidence="1">
    <location>
        <begin position="201"/>
        <end position="257"/>
    </location>
</feature>
<evidence type="ECO:0000313" key="3">
    <source>
        <dbReference type="Proteomes" id="UP000186817"/>
    </source>
</evidence>
<comment type="caution">
    <text evidence="2">The sequence shown here is derived from an EMBL/GenBank/DDBJ whole genome shotgun (WGS) entry which is preliminary data.</text>
</comment>
<name>A0A1Q9CQC6_SYMMI</name>